<accession>G0LHV8</accession>
<name>G0LHV8_HALWC</name>
<dbReference type="OrthoDB" id="307144at2157"/>
<protein>
    <submittedName>
        <fullName evidence="2">Uncharacterized protein</fullName>
    </submittedName>
</protein>
<evidence type="ECO:0000313" key="3">
    <source>
        <dbReference type="Proteomes" id="UP000007954"/>
    </source>
</evidence>
<dbReference type="Pfam" id="PF23922">
    <property type="entry name" value="DUF7261"/>
    <property type="match status" value="1"/>
</dbReference>
<gene>
    <name evidence="2" type="ordered locus">Hqrw_1393</name>
</gene>
<reference evidence="2 3" key="1">
    <citation type="journal article" date="2011" name="PLoS ONE">
        <title>Haloquadratum walsbyi: limited diversity in a global pond.</title>
        <authorList>
            <person name="Dyall-Smith M."/>
            <person name="Pfeiffer F."/>
            <person name="Klee K."/>
            <person name="Palm P."/>
            <person name="Gross K."/>
            <person name="Schuster S.C."/>
            <person name="Rampp M."/>
            <person name="Oesterhelt D."/>
        </authorList>
    </citation>
    <scope>NUCLEOTIDE SEQUENCE [LARGE SCALE GENOMIC DNA]</scope>
    <source>
        <strain evidence="3">DSM 16854 / JCM 12705 / C23</strain>
    </source>
</reference>
<dbReference type="RefSeq" id="WP_014555227.1">
    <property type="nucleotide sequence ID" value="NC_017459.1"/>
</dbReference>
<dbReference type="AlphaFoldDB" id="G0LHV8"/>
<keyword evidence="1" id="KW-0472">Membrane</keyword>
<dbReference type="GeneID" id="12446042"/>
<dbReference type="HOGENOM" id="CLU_108336_0_0_2"/>
<keyword evidence="1" id="KW-1133">Transmembrane helix</keyword>
<dbReference type="KEGG" id="hwc:Hqrw_1393"/>
<dbReference type="InterPro" id="IPR055685">
    <property type="entry name" value="DUF7261"/>
</dbReference>
<organism evidence="2 3">
    <name type="scientific">Haloquadratum walsbyi (strain DSM 16854 / JCM 12705 / C23)</name>
    <dbReference type="NCBI Taxonomy" id="768065"/>
    <lineage>
        <taxon>Archaea</taxon>
        <taxon>Methanobacteriati</taxon>
        <taxon>Methanobacteriota</taxon>
        <taxon>Stenosarchaea group</taxon>
        <taxon>Halobacteria</taxon>
        <taxon>Halobacteriales</taxon>
        <taxon>Haloferacaceae</taxon>
        <taxon>Haloquadratum</taxon>
    </lineage>
</organism>
<dbReference type="EMBL" id="FR746099">
    <property type="protein sequence ID" value="CCC39346.1"/>
    <property type="molecule type" value="Genomic_DNA"/>
</dbReference>
<evidence type="ECO:0000313" key="2">
    <source>
        <dbReference type="EMBL" id="CCC39346.1"/>
    </source>
</evidence>
<dbReference type="Proteomes" id="UP000007954">
    <property type="component" value="Chromosome"/>
</dbReference>
<keyword evidence="1" id="KW-0812">Transmembrane</keyword>
<evidence type="ECO:0000256" key="1">
    <source>
        <dbReference type="SAM" id="Phobius"/>
    </source>
</evidence>
<proteinExistence type="predicted"/>
<sequence>MIRSSGDTRGQVVLVAATVVAIALLTMVFAYTQLGSISFDTADEASSRIDTGGAIVNPGSPVIALDTVHNQLTASVQAAVFDDRKKHNWNERQRVIERVRTDITEDFHQIELYHIQEGRSLTLNFAASHAHEWAHMQCPGGPNRMFGQCQPVNGIIIQSRAEEATIVAIAVEVQVISPTETTNAIFIITIE</sequence>
<feature type="transmembrane region" description="Helical" evidence="1">
    <location>
        <begin position="12"/>
        <end position="31"/>
    </location>
</feature>